<dbReference type="AlphaFoldDB" id="A0A1B0BZH0"/>
<keyword evidence="2" id="KW-1185">Reference proteome</keyword>
<reference evidence="2" key="1">
    <citation type="submission" date="2015-01" db="EMBL/GenBank/DDBJ databases">
        <authorList>
            <person name="Aksoy S."/>
            <person name="Warren W."/>
            <person name="Wilson R.K."/>
        </authorList>
    </citation>
    <scope>NUCLEOTIDE SEQUENCE [LARGE SCALE GENOMIC DNA]</scope>
    <source>
        <strain evidence="2">IAEA</strain>
    </source>
</reference>
<dbReference type="EMBL" id="JXJN01023147">
    <property type="status" value="NOT_ANNOTATED_CDS"/>
    <property type="molecule type" value="Genomic_DNA"/>
</dbReference>
<accession>A0A1B0BZH0</accession>
<proteinExistence type="predicted"/>
<name>A0A1B0BZH0_9MUSC</name>
<evidence type="ECO:0000313" key="1">
    <source>
        <dbReference type="EnsemblMetazoa" id="GPPI045103-PA"/>
    </source>
</evidence>
<sequence length="105" mass="11829">GIFFNGVLPSDLESLKLPIESCGWCWVSRLLSAASADARVHKKLNHLRCRVAYPATQSSSRPDPKTTHFSPPERPFTFYKHDLVGVPFRNLPSHKVLITWAPSFP</sequence>
<reference evidence="1" key="2">
    <citation type="submission" date="2020-05" db="UniProtKB">
        <authorList>
            <consortium name="EnsemblMetazoa"/>
        </authorList>
    </citation>
    <scope>IDENTIFICATION</scope>
    <source>
        <strain evidence="1">IAEA</strain>
    </source>
</reference>
<dbReference type="EnsemblMetazoa" id="GPPI045103-RA">
    <property type="protein sequence ID" value="GPPI045103-PA"/>
    <property type="gene ID" value="GPPI045103"/>
</dbReference>
<evidence type="ECO:0000313" key="2">
    <source>
        <dbReference type="Proteomes" id="UP000092460"/>
    </source>
</evidence>
<organism evidence="1 2">
    <name type="scientific">Glossina palpalis gambiensis</name>
    <dbReference type="NCBI Taxonomy" id="67801"/>
    <lineage>
        <taxon>Eukaryota</taxon>
        <taxon>Metazoa</taxon>
        <taxon>Ecdysozoa</taxon>
        <taxon>Arthropoda</taxon>
        <taxon>Hexapoda</taxon>
        <taxon>Insecta</taxon>
        <taxon>Pterygota</taxon>
        <taxon>Neoptera</taxon>
        <taxon>Endopterygota</taxon>
        <taxon>Diptera</taxon>
        <taxon>Brachycera</taxon>
        <taxon>Muscomorpha</taxon>
        <taxon>Hippoboscoidea</taxon>
        <taxon>Glossinidae</taxon>
        <taxon>Glossina</taxon>
    </lineage>
</organism>
<protein>
    <submittedName>
        <fullName evidence="1">Uncharacterized protein</fullName>
    </submittedName>
</protein>
<dbReference type="VEuPathDB" id="VectorBase:GPPI045103"/>
<dbReference type="EMBL" id="JXJN01023146">
    <property type="status" value="NOT_ANNOTATED_CDS"/>
    <property type="molecule type" value="Genomic_DNA"/>
</dbReference>
<dbReference type="Proteomes" id="UP000092460">
    <property type="component" value="Unassembled WGS sequence"/>
</dbReference>